<protein>
    <recommendedName>
        <fullName evidence="2">Ig-like domain-containing protein</fullName>
    </recommendedName>
</protein>
<dbReference type="PROSITE" id="PS50835">
    <property type="entry name" value="IG_LIKE"/>
    <property type="match status" value="2"/>
</dbReference>
<feature type="domain" description="Ig-like" evidence="2">
    <location>
        <begin position="38"/>
        <end position="115"/>
    </location>
</feature>
<keyword evidence="1" id="KW-0472">Membrane</keyword>
<dbReference type="InterPro" id="IPR007110">
    <property type="entry name" value="Ig-like_dom"/>
</dbReference>
<dbReference type="InterPro" id="IPR013783">
    <property type="entry name" value="Ig-like_fold"/>
</dbReference>
<dbReference type="CDD" id="cd00096">
    <property type="entry name" value="Ig"/>
    <property type="match status" value="1"/>
</dbReference>
<dbReference type="Proteomes" id="UP001152799">
    <property type="component" value="Chromosome 4"/>
</dbReference>
<sequence length="284" mass="32505">MEISPSQWILIMFSTFIIGMDSLKEIEISIPVAVRVRDTISLQCKYDLEGEPLYTVKWYKGTKEFFRFVPKELPNTKVFALPGIDVDLSKSTPNEVVLRNVQPEVTGRYKCEVSSDAPYFDTKWNSGYIYVIDAPLDDPSLLIEKNYVDVGDFITGNCTTLPSYPATNVSWYLNGKRIPERFSKKLEVTPEFMSSRRKHYVTMSGIELQIMESTFQNGKAFLSCVASLFNIYRGERKEVLEEAKPRPRPSSVLSSRDERSGGQQLEILPTLIVLVFLLIIYVHR</sequence>
<evidence type="ECO:0000259" key="2">
    <source>
        <dbReference type="PROSITE" id="PS50835"/>
    </source>
</evidence>
<organism evidence="3 4">
    <name type="scientific">Ceutorhynchus assimilis</name>
    <name type="common">cabbage seed weevil</name>
    <dbReference type="NCBI Taxonomy" id="467358"/>
    <lineage>
        <taxon>Eukaryota</taxon>
        <taxon>Metazoa</taxon>
        <taxon>Ecdysozoa</taxon>
        <taxon>Arthropoda</taxon>
        <taxon>Hexapoda</taxon>
        <taxon>Insecta</taxon>
        <taxon>Pterygota</taxon>
        <taxon>Neoptera</taxon>
        <taxon>Endopterygota</taxon>
        <taxon>Coleoptera</taxon>
        <taxon>Polyphaga</taxon>
        <taxon>Cucujiformia</taxon>
        <taxon>Curculionidae</taxon>
        <taxon>Ceutorhynchinae</taxon>
        <taxon>Ceutorhynchus</taxon>
    </lineage>
</organism>
<name>A0A9P0GSD3_9CUCU</name>
<dbReference type="AlphaFoldDB" id="A0A9P0GSD3"/>
<accession>A0A9P0GSD3</accession>
<dbReference type="SUPFAM" id="SSF48726">
    <property type="entry name" value="Immunoglobulin"/>
    <property type="match status" value="2"/>
</dbReference>
<dbReference type="Gene3D" id="2.60.40.10">
    <property type="entry name" value="Immunoglobulins"/>
    <property type="match status" value="2"/>
</dbReference>
<feature type="domain" description="Ig-like" evidence="2">
    <location>
        <begin position="139"/>
        <end position="227"/>
    </location>
</feature>
<feature type="transmembrane region" description="Helical" evidence="1">
    <location>
        <begin position="265"/>
        <end position="283"/>
    </location>
</feature>
<keyword evidence="4" id="KW-1185">Reference proteome</keyword>
<evidence type="ECO:0000256" key="1">
    <source>
        <dbReference type="SAM" id="Phobius"/>
    </source>
</evidence>
<proteinExistence type="predicted"/>
<dbReference type="SMART" id="SM00409">
    <property type="entry name" value="IG"/>
    <property type="match status" value="1"/>
</dbReference>
<dbReference type="PANTHER" id="PTHR21261">
    <property type="entry name" value="BEAT PROTEIN"/>
    <property type="match status" value="1"/>
</dbReference>
<keyword evidence="1" id="KW-0812">Transmembrane</keyword>
<evidence type="ECO:0000313" key="4">
    <source>
        <dbReference type="Proteomes" id="UP001152799"/>
    </source>
</evidence>
<gene>
    <name evidence="3" type="ORF">CEUTPL_LOCUS8592</name>
</gene>
<dbReference type="EMBL" id="OU892280">
    <property type="protein sequence ID" value="CAH1129941.1"/>
    <property type="molecule type" value="Genomic_DNA"/>
</dbReference>
<dbReference type="PANTHER" id="PTHR21261:SF15">
    <property type="entry name" value="BEATEN PATH IIIA, ISOFORM D-RELATED"/>
    <property type="match status" value="1"/>
</dbReference>
<dbReference type="InterPro" id="IPR003599">
    <property type="entry name" value="Ig_sub"/>
</dbReference>
<keyword evidence="1" id="KW-1133">Transmembrane helix</keyword>
<dbReference type="FunFam" id="2.60.40.10:FF:000437">
    <property type="entry name" value="Beat-IIIc, isoform A"/>
    <property type="match status" value="1"/>
</dbReference>
<reference evidence="3" key="1">
    <citation type="submission" date="2022-01" db="EMBL/GenBank/DDBJ databases">
        <authorList>
            <person name="King R."/>
        </authorList>
    </citation>
    <scope>NUCLEOTIDE SEQUENCE</scope>
</reference>
<evidence type="ECO:0000313" key="3">
    <source>
        <dbReference type="EMBL" id="CAH1129941.1"/>
    </source>
</evidence>
<dbReference type="OrthoDB" id="6343941at2759"/>
<dbReference type="InterPro" id="IPR036179">
    <property type="entry name" value="Ig-like_dom_sf"/>
</dbReference>